<feature type="chain" id="PRO_5025674075" description="Leucine-rich repeat-containing N-terminal plant-type domain-containing protein" evidence="3">
    <location>
        <begin position="33"/>
        <end position="227"/>
    </location>
</feature>
<protein>
    <recommendedName>
        <fullName evidence="4">Leucine-rich repeat-containing N-terminal plant-type domain-containing protein</fullName>
    </recommendedName>
</protein>
<dbReference type="Pfam" id="PF08263">
    <property type="entry name" value="LRRNT_2"/>
    <property type="match status" value="1"/>
</dbReference>
<name>A0A6D2L3I0_9BRAS</name>
<dbReference type="PANTHER" id="PTHR48065:SF25">
    <property type="entry name" value="OS01G0891700 PROTEIN"/>
    <property type="match status" value="1"/>
</dbReference>
<dbReference type="SUPFAM" id="SSF52058">
    <property type="entry name" value="L domain-like"/>
    <property type="match status" value="1"/>
</dbReference>
<evidence type="ECO:0000256" key="1">
    <source>
        <dbReference type="ARBA" id="ARBA00022614"/>
    </source>
</evidence>
<keyword evidence="2" id="KW-0677">Repeat</keyword>
<evidence type="ECO:0000259" key="4">
    <source>
        <dbReference type="Pfam" id="PF08263"/>
    </source>
</evidence>
<feature type="signal peptide" evidence="3">
    <location>
        <begin position="1"/>
        <end position="32"/>
    </location>
</feature>
<gene>
    <name evidence="5" type="ORF">MERR_LOCUS46136</name>
</gene>
<reference evidence="5" key="1">
    <citation type="submission" date="2020-01" db="EMBL/GenBank/DDBJ databases">
        <authorList>
            <person name="Mishra B."/>
        </authorList>
    </citation>
    <scope>NUCLEOTIDE SEQUENCE [LARGE SCALE GENOMIC DNA]</scope>
</reference>
<organism evidence="5 6">
    <name type="scientific">Microthlaspi erraticum</name>
    <dbReference type="NCBI Taxonomy" id="1685480"/>
    <lineage>
        <taxon>Eukaryota</taxon>
        <taxon>Viridiplantae</taxon>
        <taxon>Streptophyta</taxon>
        <taxon>Embryophyta</taxon>
        <taxon>Tracheophyta</taxon>
        <taxon>Spermatophyta</taxon>
        <taxon>Magnoliopsida</taxon>
        <taxon>eudicotyledons</taxon>
        <taxon>Gunneridae</taxon>
        <taxon>Pentapetalae</taxon>
        <taxon>rosids</taxon>
        <taxon>malvids</taxon>
        <taxon>Brassicales</taxon>
        <taxon>Brassicaceae</taxon>
        <taxon>Coluteocarpeae</taxon>
        <taxon>Microthlaspi</taxon>
    </lineage>
</organism>
<dbReference type="InterPro" id="IPR001611">
    <property type="entry name" value="Leu-rich_rpt"/>
</dbReference>
<dbReference type="Gene3D" id="3.80.10.10">
    <property type="entry name" value="Ribonuclease Inhibitor"/>
    <property type="match status" value="1"/>
</dbReference>
<dbReference type="PRINTS" id="PR00019">
    <property type="entry name" value="LEURICHRPT"/>
</dbReference>
<evidence type="ECO:0000256" key="2">
    <source>
        <dbReference type="ARBA" id="ARBA00022737"/>
    </source>
</evidence>
<keyword evidence="1" id="KW-0433">Leucine-rich repeat</keyword>
<dbReference type="Pfam" id="PF00560">
    <property type="entry name" value="LRR_1"/>
    <property type="match status" value="4"/>
</dbReference>
<evidence type="ECO:0000313" key="5">
    <source>
        <dbReference type="EMBL" id="CAA7058900.1"/>
    </source>
</evidence>
<evidence type="ECO:0000256" key="3">
    <source>
        <dbReference type="SAM" id="SignalP"/>
    </source>
</evidence>
<dbReference type="InterPro" id="IPR032675">
    <property type="entry name" value="LRR_dom_sf"/>
</dbReference>
<keyword evidence="6" id="KW-1185">Reference proteome</keyword>
<evidence type="ECO:0000313" key="6">
    <source>
        <dbReference type="Proteomes" id="UP000467841"/>
    </source>
</evidence>
<accession>A0A6D2L3I0</accession>
<dbReference type="OrthoDB" id="2151624at2759"/>
<dbReference type="Proteomes" id="UP000467841">
    <property type="component" value="Unassembled WGS sequence"/>
</dbReference>
<feature type="domain" description="Leucine-rich repeat-containing N-terminal plant-type" evidence="4">
    <location>
        <begin position="34"/>
        <end position="76"/>
    </location>
</feature>
<dbReference type="AlphaFoldDB" id="A0A6D2L3I0"/>
<dbReference type="PANTHER" id="PTHR48065">
    <property type="entry name" value="OS10G0469600 PROTEIN"/>
    <property type="match status" value="1"/>
</dbReference>
<dbReference type="EMBL" id="CACVBM020001740">
    <property type="protein sequence ID" value="CAA7058900.1"/>
    <property type="molecule type" value="Genomic_DNA"/>
</dbReference>
<sequence>MEMISKPTKKLLPLFIITTLFVFYSHPAMVATEEDDIRCLRGIKSSLYDPHNALKSWNFANTSVGFLCSFVGVSCWNNQENRIISLELRGMGLSGRIPESLKFCGSLQKLDLSRNRLSGNIPTELCKWLPFLVSLDLSKNELNGEIPPGLAKCTFVNSLVMSDNRLSGHIPVQLSGLVRLERFSVSNNDLTGRIPSFFNSPNYSSDDFKGNKGLCGLPLSSSCGGFI</sequence>
<dbReference type="InterPro" id="IPR013210">
    <property type="entry name" value="LRR_N_plant-typ"/>
</dbReference>
<comment type="caution">
    <text evidence="5">The sequence shown here is derived from an EMBL/GenBank/DDBJ whole genome shotgun (WGS) entry which is preliminary data.</text>
</comment>
<keyword evidence="3" id="KW-0732">Signal</keyword>
<dbReference type="FunFam" id="3.80.10.10:FF:000415">
    <property type="entry name" value="Inactive LRR receptor-like serine/threonine-protein kinase BIR2"/>
    <property type="match status" value="1"/>
</dbReference>
<proteinExistence type="predicted"/>